<name>A0ABX1QIN1_9RHOO</name>
<evidence type="ECO:0000256" key="9">
    <source>
        <dbReference type="ARBA" id="ARBA00022989"/>
    </source>
</evidence>
<evidence type="ECO:0000313" key="16">
    <source>
        <dbReference type="Proteomes" id="UP000648984"/>
    </source>
</evidence>
<reference evidence="15 16" key="1">
    <citation type="submission" date="2019-12" db="EMBL/GenBank/DDBJ databases">
        <title>Comparative genomics gives insights into the taxonomy of the Azoarcus-Aromatoleum group and reveals separate origins of nif in the plant-associated Azoarcus and non-plant-associated Aromatoleum sub-groups.</title>
        <authorList>
            <person name="Lafos M."/>
            <person name="Maluk M."/>
            <person name="Batista M."/>
            <person name="Junghare M."/>
            <person name="Carmona M."/>
            <person name="Faoro H."/>
            <person name="Cruz L.M."/>
            <person name="Battistoni F."/>
            <person name="De Souza E."/>
            <person name="Pedrosa F."/>
            <person name="Chen W.-M."/>
            <person name="Poole P.S."/>
            <person name="Dixon R.A."/>
            <person name="James E.K."/>
        </authorList>
    </citation>
    <scope>NUCLEOTIDE SEQUENCE [LARGE SCALE GENOMIC DNA]</scope>
    <source>
        <strain evidence="15 16">22Lin</strain>
    </source>
</reference>
<comment type="subcellular location">
    <subcellularLocation>
        <location evidence="12">Cell membrane</location>
        <topology evidence="12">Multi-pass membrane protein</topology>
    </subcellularLocation>
    <subcellularLocation>
        <location evidence="1">Membrane</location>
        <topology evidence="1">Multi-pass membrane protein</topology>
    </subcellularLocation>
</comment>
<dbReference type="InterPro" id="IPR023051">
    <property type="entry name" value="Kup"/>
</dbReference>
<evidence type="ECO:0000256" key="12">
    <source>
        <dbReference type="HAMAP-Rule" id="MF_01522"/>
    </source>
</evidence>
<keyword evidence="3 12" id="KW-0813">Transport</keyword>
<accession>A0ABX1QIN1</accession>
<feature type="transmembrane region" description="Helical" evidence="12">
    <location>
        <begin position="445"/>
        <end position="466"/>
    </location>
</feature>
<comment type="catalytic activity">
    <reaction evidence="12">
        <text>K(+)(in) + H(+)(in) = K(+)(out) + H(+)(out)</text>
        <dbReference type="Rhea" id="RHEA:28490"/>
        <dbReference type="ChEBI" id="CHEBI:15378"/>
        <dbReference type="ChEBI" id="CHEBI:29103"/>
    </reaction>
</comment>
<evidence type="ECO:0000259" key="14">
    <source>
        <dbReference type="Pfam" id="PF22776"/>
    </source>
</evidence>
<dbReference type="InterPro" id="IPR053951">
    <property type="entry name" value="K_trans_N"/>
</dbReference>
<evidence type="ECO:0000256" key="10">
    <source>
        <dbReference type="ARBA" id="ARBA00023065"/>
    </source>
</evidence>
<dbReference type="EMBL" id="WTVQ01000060">
    <property type="protein sequence ID" value="NMG77357.1"/>
    <property type="molecule type" value="Genomic_DNA"/>
</dbReference>
<feature type="transmembrane region" description="Helical" evidence="12">
    <location>
        <begin position="213"/>
        <end position="235"/>
    </location>
</feature>
<sequence>MGAGFRFWAAILPGWSRILTGAAPRRHPESLGDVANPARQCSPKNANRCPIQSRQALPTLIVSAIGVVFGDIGTSPLYALKEIFNGHHPIAVTPENILGVLSLIFWSIMALVSIKYVAIIMRADNRGEGGSLALLALITERARNAGMAWIVTMLGIFAAALFFGDSMITPAISVLSAVEGLELIAPTLKAYVLPLTAIVLTVLFFVQRHGTGAVGMFFGPIMILWFAVLGTFGLFEITRHPAVLAAINPLYAAGFVVAHPWLAFLALGSVVLAVTGGEALYTDMGHFGRRPIRLAWFSFVLPALVLNYFGQGALLLNDPLAIESPFYHLAPDWALVPLVILATLATVIASQAVISGAFSVARQAIQMGLLPRMLIVHTSGKSEGQIYVPFTNWTLYIAVMALVLGFKNSSNLAAAYGIAVTGTMMIDTVLIAFVMFLLWRWNIVFVVLTAGSLFAIDVAFFAANAIKIPEGGWFPIAMGFVSFTVLTTWRLGRRLVGEEVAKQSVPMHAFLASVDDGIHRVNGTAVFMTSTKEGVPAALLHNLKHNQILHERVVLVTVQTTDSPTVNELDRMFLHPMGKGFFRLVIRYGFMEDPDIPAALALCKRFGQPFDMMETTFYLSRETIVPSLRRGIITWRARLFALMSKNATSATDFFKIPTNRVVELGTQLVI</sequence>
<comment type="function">
    <text evidence="12">Transport of potassium into the cell. Likely operates as a K(+):H(+) symporter.</text>
</comment>
<feature type="transmembrane region" description="Helical" evidence="12">
    <location>
        <begin position="56"/>
        <end position="77"/>
    </location>
</feature>
<evidence type="ECO:0000256" key="8">
    <source>
        <dbReference type="ARBA" id="ARBA00022958"/>
    </source>
</evidence>
<keyword evidence="7 12" id="KW-0769">Symport</keyword>
<keyword evidence="8 12" id="KW-0630">Potassium</keyword>
<evidence type="ECO:0000256" key="1">
    <source>
        <dbReference type="ARBA" id="ARBA00004141"/>
    </source>
</evidence>
<keyword evidence="4 12" id="KW-1003">Cell membrane</keyword>
<keyword evidence="9 12" id="KW-1133">Transmembrane helix</keyword>
<comment type="similarity">
    <text evidence="2 12">Belongs to the HAK/KUP transporter (TC 2.A.72) family.</text>
</comment>
<keyword evidence="10 12" id="KW-0406">Ion transport</keyword>
<keyword evidence="5 12" id="KW-0633">Potassium transport</keyword>
<keyword evidence="6 12" id="KW-0812">Transmembrane</keyword>
<gene>
    <name evidence="15" type="primary">trkD</name>
    <name evidence="12" type="synonym">kup</name>
    <name evidence="15" type="ORF">GPA25_21640</name>
</gene>
<keyword evidence="16" id="KW-1185">Reference proteome</keyword>
<evidence type="ECO:0000256" key="2">
    <source>
        <dbReference type="ARBA" id="ARBA00007019"/>
    </source>
</evidence>
<feature type="transmembrane region" description="Helical" evidence="12">
    <location>
        <begin position="472"/>
        <end position="492"/>
    </location>
</feature>
<feature type="transmembrane region" description="Helical" evidence="12">
    <location>
        <begin position="250"/>
        <end position="274"/>
    </location>
</feature>
<feature type="transmembrane region" description="Helical" evidence="12">
    <location>
        <begin position="183"/>
        <end position="206"/>
    </location>
</feature>
<feature type="transmembrane region" description="Helical" evidence="12">
    <location>
        <begin position="334"/>
        <end position="365"/>
    </location>
</feature>
<dbReference type="PANTHER" id="PTHR30540:SF79">
    <property type="entry name" value="LOW AFFINITY POTASSIUM TRANSPORT SYSTEM PROTEIN KUP"/>
    <property type="match status" value="1"/>
</dbReference>
<dbReference type="PANTHER" id="PTHR30540">
    <property type="entry name" value="OSMOTIC STRESS POTASSIUM TRANSPORTER"/>
    <property type="match status" value="1"/>
</dbReference>
<proteinExistence type="inferred from homology"/>
<feature type="transmembrane region" description="Helical" evidence="12">
    <location>
        <begin position="294"/>
        <end position="314"/>
    </location>
</feature>
<evidence type="ECO:0000256" key="5">
    <source>
        <dbReference type="ARBA" id="ARBA00022538"/>
    </source>
</evidence>
<evidence type="ECO:0000256" key="7">
    <source>
        <dbReference type="ARBA" id="ARBA00022847"/>
    </source>
</evidence>
<evidence type="ECO:0000256" key="11">
    <source>
        <dbReference type="ARBA" id="ARBA00023136"/>
    </source>
</evidence>
<dbReference type="Pfam" id="PF22776">
    <property type="entry name" value="K_trans_C"/>
    <property type="match status" value="1"/>
</dbReference>
<dbReference type="HAMAP" id="MF_01522">
    <property type="entry name" value="Kup"/>
    <property type="match status" value="1"/>
</dbReference>
<feature type="domain" description="K+ potassium transporter integral membrane" evidence="13">
    <location>
        <begin position="61"/>
        <end position="512"/>
    </location>
</feature>
<feature type="transmembrane region" description="Helical" evidence="12">
    <location>
        <begin position="412"/>
        <end position="438"/>
    </location>
</feature>
<protein>
    <recommendedName>
        <fullName evidence="12">Probable potassium transport system protein Kup</fullName>
    </recommendedName>
</protein>
<evidence type="ECO:0000259" key="13">
    <source>
        <dbReference type="Pfam" id="PF02705"/>
    </source>
</evidence>
<comment type="caution">
    <text evidence="15">The sequence shown here is derived from an EMBL/GenBank/DDBJ whole genome shotgun (WGS) entry which is preliminary data.</text>
</comment>
<dbReference type="Proteomes" id="UP000648984">
    <property type="component" value="Unassembled WGS sequence"/>
</dbReference>
<evidence type="ECO:0000256" key="3">
    <source>
        <dbReference type="ARBA" id="ARBA00022448"/>
    </source>
</evidence>
<keyword evidence="11 12" id="KW-0472">Membrane</keyword>
<feature type="transmembrane region" description="Helical" evidence="12">
    <location>
        <begin position="386"/>
        <end position="406"/>
    </location>
</feature>
<dbReference type="Pfam" id="PF02705">
    <property type="entry name" value="K_trans"/>
    <property type="match status" value="1"/>
</dbReference>
<feature type="transmembrane region" description="Helical" evidence="12">
    <location>
        <begin position="97"/>
        <end position="121"/>
    </location>
</feature>
<evidence type="ECO:0000256" key="4">
    <source>
        <dbReference type="ARBA" id="ARBA00022475"/>
    </source>
</evidence>
<dbReference type="InterPro" id="IPR003855">
    <property type="entry name" value="K+_transporter"/>
</dbReference>
<feature type="domain" description="K+ potassium transporter C-terminal" evidence="14">
    <location>
        <begin position="522"/>
        <end position="670"/>
    </location>
</feature>
<organism evidence="15 16">
    <name type="scientific">Aromatoleum diolicum</name>
    <dbReference type="NCBI Taxonomy" id="75796"/>
    <lineage>
        <taxon>Bacteria</taxon>
        <taxon>Pseudomonadati</taxon>
        <taxon>Pseudomonadota</taxon>
        <taxon>Betaproteobacteria</taxon>
        <taxon>Rhodocyclales</taxon>
        <taxon>Rhodocyclaceae</taxon>
        <taxon>Aromatoleum</taxon>
    </lineage>
</organism>
<dbReference type="InterPro" id="IPR053952">
    <property type="entry name" value="K_trans_C"/>
</dbReference>
<feature type="transmembrane region" description="Helical" evidence="12">
    <location>
        <begin position="142"/>
        <end position="163"/>
    </location>
</feature>
<evidence type="ECO:0000313" key="15">
    <source>
        <dbReference type="EMBL" id="NMG77357.1"/>
    </source>
</evidence>
<evidence type="ECO:0000256" key="6">
    <source>
        <dbReference type="ARBA" id="ARBA00022692"/>
    </source>
</evidence>